<dbReference type="Pfam" id="PF21103">
    <property type="entry name" value="PH1_SSRP1-like"/>
    <property type="match status" value="1"/>
</dbReference>
<evidence type="ECO:0000256" key="5">
    <source>
        <dbReference type="ARBA" id="ARBA00023015"/>
    </source>
</evidence>
<evidence type="ECO:0000256" key="7">
    <source>
        <dbReference type="ARBA" id="ARBA00023204"/>
    </source>
</evidence>
<dbReference type="AlphaFoldDB" id="A0A9P5XSG6"/>
<dbReference type="InterPro" id="IPR000969">
    <property type="entry name" value="SSRP1/POB3"/>
</dbReference>
<dbReference type="Pfam" id="PF03531">
    <property type="entry name" value="SSrecog"/>
    <property type="match status" value="1"/>
</dbReference>
<evidence type="ECO:0000256" key="2">
    <source>
        <dbReference type="ARBA" id="ARBA00022454"/>
    </source>
</evidence>
<evidence type="ECO:0000256" key="4">
    <source>
        <dbReference type="ARBA" id="ARBA00022763"/>
    </source>
</evidence>
<keyword evidence="4 10" id="KW-0227">DNA damage</keyword>
<comment type="function">
    <text evidence="9 10">Component of the FACT complex, a general chromatin factor that acts to reorganize nucleosomes. The FACT complex is involved in multiple processes that require DNA as a template such as mRNA elongation, DNA replication and DNA repair. During transcription elongation the FACT complex acts as a histone chaperone that both destabilizes and restores nucleosomal structure. It facilitates the passage of RNA polymerase II and transcription by promoting the dissociation of one histone H2A-H2B dimer from the nucleosome, then subsequently promotes the reestablishment of the nucleosome following the passage of RNA polymerase II.</text>
</comment>
<comment type="subcellular location">
    <subcellularLocation>
        <location evidence="10">Nucleus</location>
    </subcellularLocation>
    <subcellularLocation>
        <location evidence="10">Chromosome</location>
    </subcellularLocation>
</comment>
<dbReference type="GO" id="GO:0042393">
    <property type="term" value="F:histone binding"/>
    <property type="evidence" value="ECO:0007669"/>
    <property type="project" value="TreeGrafter"/>
</dbReference>
<dbReference type="GO" id="GO:0003677">
    <property type="term" value="F:DNA binding"/>
    <property type="evidence" value="ECO:0007669"/>
    <property type="project" value="InterPro"/>
</dbReference>
<feature type="compositionally biased region" description="Basic residues" evidence="11">
    <location>
        <begin position="524"/>
        <end position="537"/>
    </location>
</feature>
<dbReference type="InterPro" id="IPR050454">
    <property type="entry name" value="RTT106/SSRP1_HistChap/FACT"/>
</dbReference>
<dbReference type="FunFam" id="2.30.29.150:FF:000001">
    <property type="entry name" value="Fact complex subunit ssrp1"/>
    <property type="match status" value="1"/>
</dbReference>
<sequence>MTPQFDTIYYGLSQDAGKFRVAASGVAWRAGETMTAIPASDIKYAQWSRVARGFRVSVGTAKGYGKSTFDGFMREDYDTISDLFEKHFEIALESRETTFKGWNWGATDFQGSDELVFTVSNKLVLELPLGSVSNVNISGKNEVTLEFGGSGTDVSQELMLPDALVEIRFYVPASSKEKENSGSGSDDGDDLNAAEIFHKTIKEKSGTYRQTPSAVILNFDEVLLLTPRGRYDMDMCLDSFRLRGKTYDYRVFYSNISRMFLLPKDNLHLLFIIGLESPIRQGQTCYDYLVIQYERSQEMSTELNVTKKDLEKYPLLKKSYDGPAFEVITEIFRALVGKIIIQGSNFKSHKGANFAIKANLKAMLGELFMLDKCILFVARQPTIIGLGNIYTISFSRVDRTAGVAAARTFDLTIVTRSGPDQAEYRPIETYLRERKVKIKNDVQSDVDLYPGGSDSGFSDAFKISTKGRLNGTRRNTTVVEDSEEDAEFQGSSSDGESSVLDSGSSDGDAETVSDASGDREFFRRKNGMRKDKIKKKGTFTTSGSRNGTASAASTTKSIITKALGSAHNQSQKHPKLQRSIDVSHDCEIDVVRPKKKLKMRA</sequence>
<dbReference type="Proteomes" id="UP000807353">
    <property type="component" value="Unassembled WGS sequence"/>
</dbReference>
<feature type="domain" description="Histone chaperone RTT106/FACT complex subunit SPT16-like middle" evidence="12">
    <location>
        <begin position="353"/>
        <end position="441"/>
    </location>
</feature>
<dbReference type="PRINTS" id="PR00887">
    <property type="entry name" value="SSRCOGNITION"/>
</dbReference>
<dbReference type="CDD" id="cd13230">
    <property type="entry name" value="PH1_SSRP1-like"/>
    <property type="match status" value="1"/>
</dbReference>
<evidence type="ECO:0000256" key="1">
    <source>
        <dbReference type="ARBA" id="ARBA00010060"/>
    </source>
</evidence>
<dbReference type="OrthoDB" id="498543at2759"/>
<gene>
    <name evidence="13" type="ORF">BDZ94DRAFT_1285520</name>
</gene>
<proteinExistence type="inferred from homology"/>
<feature type="compositionally biased region" description="Low complexity" evidence="11">
    <location>
        <begin position="490"/>
        <end position="506"/>
    </location>
</feature>
<keyword evidence="8 10" id="KW-0539">Nucleus</keyword>
<evidence type="ECO:0000259" key="12">
    <source>
        <dbReference type="SMART" id="SM01287"/>
    </source>
</evidence>
<dbReference type="PANTHER" id="PTHR45849">
    <property type="entry name" value="FACT COMPLEX SUBUNIT SSRP1"/>
    <property type="match status" value="1"/>
</dbReference>
<evidence type="ECO:0000256" key="3">
    <source>
        <dbReference type="ARBA" id="ARBA00022705"/>
    </source>
</evidence>
<dbReference type="EMBL" id="MU150397">
    <property type="protein sequence ID" value="KAF9456902.1"/>
    <property type="molecule type" value="Genomic_DNA"/>
</dbReference>
<comment type="similarity">
    <text evidence="1 10">Belongs to the SSRP1 family.</text>
</comment>
<keyword evidence="3 10" id="KW-0235">DNA replication</keyword>
<dbReference type="InterPro" id="IPR013719">
    <property type="entry name" value="RTT106/SPT16-like_middle_dom"/>
</dbReference>
<name>A0A9P5XSG6_9AGAR</name>
<keyword evidence="14" id="KW-1185">Reference proteome</keyword>
<dbReference type="Gene3D" id="2.30.29.30">
    <property type="entry name" value="Pleckstrin-homology domain (PH domain)/Phosphotyrosine-binding domain (PTB)"/>
    <property type="match status" value="2"/>
</dbReference>
<evidence type="ECO:0000256" key="9">
    <source>
        <dbReference type="ARBA" id="ARBA00025370"/>
    </source>
</evidence>
<dbReference type="SMART" id="SM01287">
    <property type="entry name" value="Rtt106"/>
    <property type="match status" value="1"/>
</dbReference>
<evidence type="ECO:0000313" key="14">
    <source>
        <dbReference type="Proteomes" id="UP000807353"/>
    </source>
</evidence>
<dbReference type="InterPro" id="IPR038167">
    <property type="entry name" value="SSRP1_sf"/>
</dbReference>
<dbReference type="Gene3D" id="2.30.29.150">
    <property type="match status" value="1"/>
</dbReference>
<dbReference type="GO" id="GO:0035101">
    <property type="term" value="C:FACT complex"/>
    <property type="evidence" value="ECO:0007669"/>
    <property type="project" value="TreeGrafter"/>
</dbReference>
<dbReference type="InterPro" id="IPR024954">
    <property type="entry name" value="SSRP1_DD"/>
</dbReference>
<dbReference type="Gene3D" id="2.30.29.220">
    <property type="entry name" value="Structure-specific recognition protein (SSRP1)"/>
    <property type="match status" value="1"/>
</dbReference>
<keyword evidence="6 10" id="KW-0804">Transcription</keyword>
<evidence type="ECO:0000256" key="10">
    <source>
        <dbReference type="RuleBase" id="RU364013"/>
    </source>
</evidence>
<dbReference type="Pfam" id="PF08512">
    <property type="entry name" value="Rttp106-like_middle"/>
    <property type="match status" value="1"/>
</dbReference>
<evidence type="ECO:0000256" key="11">
    <source>
        <dbReference type="SAM" id="MobiDB-lite"/>
    </source>
</evidence>
<dbReference type="GO" id="GO:0006260">
    <property type="term" value="P:DNA replication"/>
    <property type="evidence" value="ECO:0007669"/>
    <property type="project" value="UniProtKB-KW"/>
</dbReference>
<dbReference type="PANTHER" id="PTHR45849:SF1">
    <property type="entry name" value="FACT COMPLEX SUBUNIT SSRP1"/>
    <property type="match status" value="1"/>
</dbReference>
<accession>A0A9P5XSG6</accession>
<evidence type="ECO:0000256" key="8">
    <source>
        <dbReference type="ARBA" id="ARBA00023242"/>
    </source>
</evidence>
<organism evidence="13 14">
    <name type="scientific">Collybia nuda</name>
    <dbReference type="NCBI Taxonomy" id="64659"/>
    <lineage>
        <taxon>Eukaryota</taxon>
        <taxon>Fungi</taxon>
        <taxon>Dikarya</taxon>
        <taxon>Basidiomycota</taxon>
        <taxon>Agaricomycotina</taxon>
        <taxon>Agaricomycetes</taxon>
        <taxon>Agaricomycetidae</taxon>
        <taxon>Agaricales</taxon>
        <taxon>Tricholomatineae</taxon>
        <taxon>Clitocybaceae</taxon>
        <taxon>Collybia</taxon>
    </lineage>
</organism>
<dbReference type="InterPro" id="IPR048993">
    <property type="entry name" value="SSRP1-like_PH1"/>
</dbReference>
<dbReference type="InterPro" id="IPR011993">
    <property type="entry name" value="PH-like_dom_sf"/>
</dbReference>
<feature type="region of interest" description="Disordered" evidence="11">
    <location>
        <begin position="472"/>
        <end position="582"/>
    </location>
</feature>
<dbReference type="GO" id="GO:0031491">
    <property type="term" value="F:nucleosome binding"/>
    <property type="evidence" value="ECO:0007669"/>
    <property type="project" value="TreeGrafter"/>
</dbReference>
<feature type="compositionally biased region" description="Polar residues" evidence="11">
    <location>
        <begin position="538"/>
        <end position="558"/>
    </location>
</feature>
<keyword evidence="5 10" id="KW-0805">Transcription regulation</keyword>
<keyword evidence="7 10" id="KW-0234">DNA repair</keyword>
<dbReference type="GO" id="GO:0006281">
    <property type="term" value="P:DNA repair"/>
    <property type="evidence" value="ECO:0007669"/>
    <property type="project" value="UniProtKB-KW"/>
</dbReference>
<protein>
    <recommendedName>
        <fullName evidence="10">FACT complex subunit POB3</fullName>
    </recommendedName>
</protein>
<evidence type="ECO:0000256" key="6">
    <source>
        <dbReference type="ARBA" id="ARBA00023163"/>
    </source>
</evidence>
<dbReference type="SUPFAM" id="SSF50729">
    <property type="entry name" value="PH domain-like"/>
    <property type="match status" value="1"/>
</dbReference>
<keyword evidence="2 10" id="KW-0158">Chromosome</keyword>
<dbReference type="InterPro" id="IPR035417">
    <property type="entry name" value="SSRP1/POB3_N"/>
</dbReference>
<reference evidence="13" key="1">
    <citation type="submission" date="2020-11" db="EMBL/GenBank/DDBJ databases">
        <authorList>
            <consortium name="DOE Joint Genome Institute"/>
            <person name="Ahrendt S."/>
            <person name="Riley R."/>
            <person name="Andreopoulos W."/>
            <person name="Labutti K."/>
            <person name="Pangilinan J."/>
            <person name="Ruiz-Duenas F.J."/>
            <person name="Barrasa J.M."/>
            <person name="Sanchez-Garcia M."/>
            <person name="Camarero S."/>
            <person name="Miyauchi S."/>
            <person name="Serrano A."/>
            <person name="Linde D."/>
            <person name="Babiker R."/>
            <person name="Drula E."/>
            <person name="Ayuso-Fernandez I."/>
            <person name="Pacheco R."/>
            <person name="Padilla G."/>
            <person name="Ferreira P."/>
            <person name="Barriuso J."/>
            <person name="Kellner H."/>
            <person name="Castanera R."/>
            <person name="Alfaro M."/>
            <person name="Ramirez L."/>
            <person name="Pisabarro A.G."/>
            <person name="Kuo A."/>
            <person name="Tritt A."/>
            <person name="Lipzen A."/>
            <person name="He G."/>
            <person name="Yan M."/>
            <person name="Ng V."/>
            <person name="Cullen D."/>
            <person name="Martin F."/>
            <person name="Rosso M.-N."/>
            <person name="Henrissat B."/>
            <person name="Hibbett D."/>
            <person name="Martinez A.T."/>
            <person name="Grigoriev I.V."/>
        </authorList>
    </citation>
    <scope>NUCLEOTIDE SEQUENCE</scope>
    <source>
        <strain evidence="13">CBS 247.69</strain>
    </source>
</reference>
<dbReference type="Pfam" id="PF17292">
    <property type="entry name" value="POB3_N"/>
    <property type="match status" value="1"/>
</dbReference>
<evidence type="ECO:0000313" key="13">
    <source>
        <dbReference type="EMBL" id="KAF9456902.1"/>
    </source>
</evidence>
<comment type="caution">
    <text evidence="13">The sequence shown here is derived from an EMBL/GenBank/DDBJ whole genome shotgun (WGS) entry which is preliminary data.</text>
</comment>